<keyword evidence="2" id="KW-1185">Reference proteome</keyword>
<proteinExistence type="predicted"/>
<evidence type="ECO:0000313" key="2">
    <source>
        <dbReference type="Proteomes" id="UP001162992"/>
    </source>
</evidence>
<reference evidence="2" key="1">
    <citation type="journal article" date="2024" name="Proc. Natl. Acad. Sci. U.S.A.">
        <title>Extraordinary preservation of gene collinearity over three hundred million years revealed in homosporous lycophytes.</title>
        <authorList>
            <person name="Li C."/>
            <person name="Wickell D."/>
            <person name="Kuo L.Y."/>
            <person name="Chen X."/>
            <person name="Nie B."/>
            <person name="Liao X."/>
            <person name="Peng D."/>
            <person name="Ji J."/>
            <person name="Jenkins J."/>
            <person name="Williams M."/>
            <person name="Shu S."/>
            <person name="Plott C."/>
            <person name="Barry K."/>
            <person name="Rajasekar S."/>
            <person name="Grimwood J."/>
            <person name="Han X."/>
            <person name="Sun S."/>
            <person name="Hou Z."/>
            <person name="He W."/>
            <person name="Dai G."/>
            <person name="Sun C."/>
            <person name="Schmutz J."/>
            <person name="Leebens-Mack J.H."/>
            <person name="Li F.W."/>
            <person name="Wang L."/>
        </authorList>
    </citation>
    <scope>NUCLEOTIDE SEQUENCE [LARGE SCALE GENOMIC DNA]</scope>
    <source>
        <strain evidence="2">cv. PW_Plant_1</strain>
    </source>
</reference>
<organism evidence="1 2">
    <name type="scientific">Diphasiastrum complanatum</name>
    <name type="common">Issler's clubmoss</name>
    <name type="synonym">Lycopodium complanatum</name>
    <dbReference type="NCBI Taxonomy" id="34168"/>
    <lineage>
        <taxon>Eukaryota</taxon>
        <taxon>Viridiplantae</taxon>
        <taxon>Streptophyta</taxon>
        <taxon>Embryophyta</taxon>
        <taxon>Tracheophyta</taxon>
        <taxon>Lycopodiopsida</taxon>
        <taxon>Lycopodiales</taxon>
        <taxon>Lycopodiaceae</taxon>
        <taxon>Lycopodioideae</taxon>
        <taxon>Diphasiastrum</taxon>
    </lineage>
</organism>
<gene>
    <name evidence="1" type="ORF">O6H91_12G060100</name>
</gene>
<accession>A0ACC2C2D8</accession>
<comment type="caution">
    <text evidence="1">The sequence shown here is derived from an EMBL/GenBank/DDBJ whole genome shotgun (WGS) entry which is preliminary data.</text>
</comment>
<name>A0ACC2C2D8_DIPCM</name>
<sequence length="101" mass="11238">MMSLFENLFSSSPYSCIPKNSLHVHIHIDTHKQQPNRVPARSMDLSSIAKLKDLFFACDANLPMIVNADALLLLSFVCNQKTIGNSTCASTASPVSFEYRF</sequence>
<protein>
    <submittedName>
        <fullName evidence="1">Uncharacterized protein</fullName>
    </submittedName>
</protein>
<dbReference type="EMBL" id="CM055103">
    <property type="protein sequence ID" value="KAJ7536216.1"/>
    <property type="molecule type" value="Genomic_DNA"/>
</dbReference>
<evidence type="ECO:0000313" key="1">
    <source>
        <dbReference type="EMBL" id="KAJ7536216.1"/>
    </source>
</evidence>
<dbReference type="Proteomes" id="UP001162992">
    <property type="component" value="Chromosome 12"/>
</dbReference>